<organism evidence="2 3">
    <name type="scientific">Colwellia psychrerythraea</name>
    <name type="common">Vibrio psychroerythus</name>
    <dbReference type="NCBI Taxonomy" id="28229"/>
    <lineage>
        <taxon>Bacteria</taxon>
        <taxon>Pseudomonadati</taxon>
        <taxon>Pseudomonadota</taxon>
        <taxon>Gammaproteobacteria</taxon>
        <taxon>Alteromonadales</taxon>
        <taxon>Colwelliaceae</taxon>
        <taxon>Colwellia</taxon>
    </lineage>
</organism>
<dbReference type="PATRIC" id="fig|28229.3.peg.1571"/>
<reference evidence="2 3" key="1">
    <citation type="submission" date="2014-08" db="EMBL/GenBank/DDBJ databases">
        <title>Genomic and Phenotypic Diversity of Colwellia psychrerythraea strains from Disparate Marine Basins.</title>
        <authorList>
            <person name="Techtmann S.M."/>
            <person name="Stelling S.C."/>
            <person name="Utturkar S.M."/>
            <person name="Alshibli N."/>
            <person name="Harris A."/>
            <person name="Brown S.D."/>
            <person name="Hazen T.C."/>
        </authorList>
    </citation>
    <scope>NUCLEOTIDE SEQUENCE [LARGE SCALE GENOMIC DNA]</scope>
    <source>
        <strain evidence="2 3">GAB14E</strain>
    </source>
</reference>
<dbReference type="GO" id="GO:0016747">
    <property type="term" value="F:acyltransferase activity, transferring groups other than amino-acyl groups"/>
    <property type="evidence" value="ECO:0007669"/>
    <property type="project" value="InterPro"/>
</dbReference>
<protein>
    <submittedName>
        <fullName evidence="2">GCN5-related N-acetyltransferase</fullName>
    </submittedName>
</protein>
<dbReference type="RefSeq" id="WP_033081637.1">
    <property type="nucleotide sequence ID" value="NZ_JQEC01000015.1"/>
</dbReference>
<evidence type="ECO:0000313" key="3">
    <source>
        <dbReference type="Proteomes" id="UP000029868"/>
    </source>
</evidence>
<comment type="caution">
    <text evidence="2">The sequence shown here is derived from an EMBL/GenBank/DDBJ whole genome shotgun (WGS) entry which is preliminary data.</text>
</comment>
<dbReference type="SUPFAM" id="SSF55729">
    <property type="entry name" value="Acyl-CoA N-acyltransferases (Nat)"/>
    <property type="match status" value="1"/>
</dbReference>
<keyword evidence="2" id="KW-0808">Transferase</keyword>
<dbReference type="EMBL" id="JQEC01000015">
    <property type="protein sequence ID" value="KGJ95183.1"/>
    <property type="molecule type" value="Genomic_DNA"/>
</dbReference>
<evidence type="ECO:0000313" key="2">
    <source>
        <dbReference type="EMBL" id="KGJ95183.1"/>
    </source>
</evidence>
<dbReference type="PANTHER" id="PTHR43451">
    <property type="entry name" value="ACETYLTRANSFERASE (GNAT) FAMILY PROTEIN"/>
    <property type="match status" value="1"/>
</dbReference>
<dbReference type="Gene3D" id="3.40.630.30">
    <property type="match status" value="1"/>
</dbReference>
<dbReference type="PANTHER" id="PTHR43451:SF1">
    <property type="entry name" value="ACETYLTRANSFERASE"/>
    <property type="match status" value="1"/>
</dbReference>
<dbReference type="InterPro" id="IPR000182">
    <property type="entry name" value="GNAT_dom"/>
</dbReference>
<dbReference type="InterPro" id="IPR016181">
    <property type="entry name" value="Acyl_CoA_acyltransferase"/>
</dbReference>
<gene>
    <name evidence="2" type="ORF">GAB14E_1965</name>
</gene>
<feature type="domain" description="N-acetyltransferase" evidence="1">
    <location>
        <begin position="1"/>
        <end position="151"/>
    </location>
</feature>
<dbReference type="Proteomes" id="UP000029868">
    <property type="component" value="Unassembled WGS sequence"/>
</dbReference>
<proteinExistence type="predicted"/>
<dbReference type="Pfam" id="PF13673">
    <property type="entry name" value="Acetyltransf_10"/>
    <property type="match status" value="1"/>
</dbReference>
<evidence type="ECO:0000259" key="1">
    <source>
        <dbReference type="PROSITE" id="PS51186"/>
    </source>
</evidence>
<dbReference type="AlphaFoldDB" id="A0A099KZZ7"/>
<dbReference type="PROSITE" id="PS51186">
    <property type="entry name" value="GNAT"/>
    <property type="match status" value="1"/>
</dbReference>
<name>A0A099KZZ7_COLPS</name>
<sequence length="152" mass="17106">MSIRKATINDAEGIRSLILSAAQPESNTDFNQEGVAHFKETLELKAIKSRIQNEEYLMLCFIKEYRIVGVIAIYEKEKLSQLFVDPTARKLNIAKQLWTAANAICLAHGGNGNYWVKSSTMAIPVYESFGFRLDATQQNTDGIIYHSMLLDS</sequence>
<dbReference type="OrthoDB" id="9789605at2"/>
<accession>A0A099KZZ7</accession>
<dbReference type="InterPro" id="IPR052564">
    <property type="entry name" value="N-acetyltrans/Recomb-assoc"/>
</dbReference>